<dbReference type="PRINTS" id="PR00625">
    <property type="entry name" value="JDOMAIN"/>
</dbReference>
<evidence type="ECO:0000256" key="4">
    <source>
        <dbReference type="ARBA" id="ARBA00023136"/>
    </source>
</evidence>
<dbReference type="EMBL" id="JAUSVO010000001">
    <property type="protein sequence ID" value="MDQ0436038.1"/>
    <property type="molecule type" value="Genomic_DNA"/>
</dbReference>
<dbReference type="InterPro" id="IPR001623">
    <property type="entry name" value="DnaJ_domain"/>
</dbReference>
<protein>
    <recommendedName>
        <fullName evidence="7">J domain-containing protein</fullName>
    </recommendedName>
</protein>
<dbReference type="Pfam" id="PF00226">
    <property type="entry name" value="DnaJ"/>
    <property type="match status" value="1"/>
</dbReference>
<dbReference type="PANTHER" id="PTHR12763:SF28">
    <property type="entry name" value="GEO10507P1-RELATED"/>
    <property type="match status" value="1"/>
</dbReference>
<dbReference type="Proteomes" id="UP001241603">
    <property type="component" value="Unassembled WGS sequence"/>
</dbReference>
<keyword evidence="9" id="KW-1185">Reference proteome</keyword>
<accession>A0ABU0H152</accession>
<feature type="domain" description="J" evidence="7">
    <location>
        <begin position="157"/>
        <end position="210"/>
    </location>
</feature>
<reference evidence="8 9" key="1">
    <citation type="submission" date="2023-07" db="EMBL/GenBank/DDBJ databases">
        <title>Genomic Encyclopedia of Type Strains, Phase IV (KMG-IV): sequencing the most valuable type-strain genomes for metagenomic binning, comparative biology and taxonomic classification.</title>
        <authorList>
            <person name="Goeker M."/>
        </authorList>
    </citation>
    <scope>NUCLEOTIDE SEQUENCE [LARGE SCALE GENOMIC DNA]</scope>
    <source>
        <strain evidence="8 9">B6-8</strain>
    </source>
</reference>
<keyword evidence="2 6" id="KW-0812">Transmembrane</keyword>
<evidence type="ECO:0000256" key="5">
    <source>
        <dbReference type="ARBA" id="ARBA00038105"/>
    </source>
</evidence>
<evidence type="ECO:0000256" key="1">
    <source>
        <dbReference type="ARBA" id="ARBA00004167"/>
    </source>
</evidence>
<dbReference type="CDD" id="cd06257">
    <property type="entry name" value="DnaJ"/>
    <property type="match status" value="1"/>
</dbReference>
<evidence type="ECO:0000313" key="9">
    <source>
        <dbReference type="Proteomes" id="UP001241603"/>
    </source>
</evidence>
<gene>
    <name evidence="8" type="ORF">QO014_000408</name>
</gene>
<evidence type="ECO:0000313" key="8">
    <source>
        <dbReference type="EMBL" id="MDQ0436038.1"/>
    </source>
</evidence>
<organism evidence="8 9">
    <name type="scientific">Kaistia dalseonensis</name>
    <dbReference type="NCBI Taxonomy" id="410840"/>
    <lineage>
        <taxon>Bacteria</taxon>
        <taxon>Pseudomonadati</taxon>
        <taxon>Pseudomonadota</taxon>
        <taxon>Alphaproteobacteria</taxon>
        <taxon>Hyphomicrobiales</taxon>
        <taxon>Kaistiaceae</taxon>
        <taxon>Kaistia</taxon>
    </lineage>
</organism>
<dbReference type="SUPFAM" id="SSF46565">
    <property type="entry name" value="Chaperone J-domain"/>
    <property type="match status" value="1"/>
</dbReference>
<evidence type="ECO:0000256" key="6">
    <source>
        <dbReference type="SAM" id="Phobius"/>
    </source>
</evidence>
<feature type="transmembrane region" description="Helical" evidence="6">
    <location>
        <begin position="38"/>
        <end position="64"/>
    </location>
</feature>
<comment type="subcellular location">
    <subcellularLocation>
        <location evidence="1">Membrane</location>
        <topology evidence="1">Single-pass membrane protein</topology>
    </subcellularLocation>
</comment>
<dbReference type="PROSITE" id="PS50076">
    <property type="entry name" value="DNAJ_2"/>
    <property type="match status" value="1"/>
</dbReference>
<dbReference type="SMART" id="SM00271">
    <property type="entry name" value="DnaJ"/>
    <property type="match status" value="1"/>
</dbReference>
<keyword evidence="4 6" id="KW-0472">Membrane</keyword>
<evidence type="ECO:0000256" key="2">
    <source>
        <dbReference type="ARBA" id="ARBA00022692"/>
    </source>
</evidence>
<dbReference type="InterPro" id="IPR036869">
    <property type="entry name" value="J_dom_sf"/>
</dbReference>
<keyword evidence="3 6" id="KW-1133">Transmembrane helix</keyword>
<sequence>MGLIIPLLGVFVVAIGLAWLFAGEKGPEALGRAVRRGGAWGLVAVGVGLSLAGRMAIGLPLLGLGVSMLKPQRLFEHKPVLDANRVLRGRFAGRTLDSLGRDELAALHADLAGAPRDRSILEAHLDRRMPGWREDVERDAAGRSRRATGAGTMTKEQAYQILGLAPGASEAEITAAYRRLMKGVHPDQGGSTFLAAQINQAKDRLLDGHR</sequence>
<dbReference type="Gene3D" id="1.10.287.110">
    <property type="entry name" value="DnaJ domain"/>
    <property type="match status" value="1"/>
</dbReference>
<comment type="similarity">
    <text evidence="5">Belongs to the TIM14 family.</text>
</comment>
<evidence type="ECO:0000256" key="3">
    <source>
        <dbReference type="ARBA" id="ARBA00022989"/>
    </source>
</evidence>
<comment type="caution">
    <text evidence="8">The sequence shown here is derived from an EMBL/GenBank/DDBJ whole genome shotgun (WGS) entry which is preliminary data.</text>
</comment>
<dbReference type="RefSeq" id="WP_266346982.1">
    <property type="nucleotide sequence ID" value="NZ_JAPKNG010000001.1"/>
</dbReference>
<dbReference type="PANTHER" id="PTHR12763">
    <property type="match status" value="1"/>
</dbReference>
<proteinExistence type="inferred from homology"/>
<name>A0ABU0H152_9HYPH</name>
<evidence type="ECO:0000259" key="7">
    <source>
        <dbReference type="PROSITE" id="PS50076"/>
    </source>
</evidence>